<feature type="domain" description="Carbohydrate binding module family 25" evidence="1">
    <location>
        <begin position="38"/>
        <end position="120"/>
    </location>
</feature>
<dbReference type="InterPro" id="IPR005085">
    <property type="entry name" value="CBM25"/>
</dbReference>
<evidence type="ECO:0000313" key="2">
    <source>
        <dbReference type="EMBL" id="GAW91594.1"/>
    </source>
</evidence>
<accession>A0A1Z5HQ00</accession>
<proteinExistence type="predicted"/>
<dbReference type="Proteomes" id="UP000197032">
    <property type="component" value="Unassembled WGS sequence"/>
</dbReference>
<dbReference type="Gene3D" id="2.60.40.10">
    <property type="entry name" value="Immunoglobulins"/>
    <property type="match status" value="1"/>
</dbReference>
<dbReference type="Pfam" id="PF16760">
    <property type="entry name" value="CBM53"/>
    <property type="match status" value="1"/>
</dbReference>
<protein>
    <submittedName>
        <fullName evidence="2">Carbohydrate-binding family 25 protein</fullName>
    </submittedName>
</protein>
<evidence type="ECO:0000313" key="3">
    <source>
        <dbReference type="Proteomes" id="UP000197032"/>
    </source>
</evidence>
<comment type="caution">
    <text evidence="2">The sequence shown here is derived from an EMBL/GenBank/DDBJ whole genome shotgun (WGS) entry which is preliminary data.</text>
</comment>
<dbReference type="AlphaFoldDB" id="A0A1Z5HQ00"/>
<organism evidence="2 3">
    <name type="scientific">Calderihabitans maritimus</name>
    <dbReference type="NCBI Taxonomy" id="1246530"/>
    <lineage>
        <taxon>Bacteria</taxon>
        <taxon>Bacillati</taxon>
        <taxon>Bacillota</taxon>
        <taxon>Clostridia</taxon>
        <taxon>Neomoorellales</taxon>
        <taxon>Calderihabitantaceae</taxon>
        <taxon>Calderihabitans</taxon>
    </lineage>
</organism>
<dbReference type="GO" id="GO:2001070">
    <property type="term" value="F:starch binding"/>
    <property type="evidence" value="ECO:0007669"/>
    <property type="project" value="InterPro"/>
</dbReference>
<dbReference type="RefSeq" id="WP_238134180.1">
    <property type="nucleotide sequence ID" value="NZ_BDGJ01000020.1"/>
</dbReference>
<gene>
    <name evidence="2" type="ORF">KKC1_07550</name>
</gene>
<dbReference type="EMBL" id="BDGJ01000020">
    <property type="protein sequence ID" value="GAW91594.1"/>
    <property type="molecule type" value="Genomic_DNA"/>
</dbReference>
<evidence type="ECO:0000259" key="1">
    <source>
        <dbReference type="SMART" id="SM01066"/>
    </source>
</evidence>
<name>A0A1Z5HQ00_9FIRM</name>
<dbReference type="InterPro" id="IPR013783">
    <property type="entry name" value="Ig-like_fold"/>
</dbReference>
<reference evidence="3" key="1">
    <citation type="journal article" date="2017" name="Appl. Environ. Microbiol.">
        <title>Genomic analysis of Calderihabitans maritimus KKC1, a thermophilic hydrogenogenic carboxydotrophic bacterium isolated from marine sediment.</title>
        <authorList>
            <person name="Omae K."/>
            <person name="Yoneda Y."/>
            <person name="Fukuyama Y."/>
            <person name="Yoshida T."/>
            <person name="Sako Y."/>
        </authorList>
    </citation>
    <scope>NUCLEOTIDE SEQUENCE [LARGE SCALE GENOMIC DNA]</scope>
    <source>
        <strain evidence="3">KKC1</strain>
    </source>
</reference>
<keyword evidence="3" id="KW-1185">Reference proteome</keyword>
<sequence length="125" mass="14695">MTDRKYTRYGDLENKLWSMREANYPDGVAVDPLPITAGEEITVLYYGLLAQSGADQVWLHCGFGPADRWYDINDYRMERTERGWVKKFKVKSGDRLNFCFRDSAYNWDNNNGRNWSFEIHEGNLP</sequence>
<dbReference type="SMART" id="SM01066">
    <property type="entry name" value="CBM_25"/>
    <property type="match status" value="1"/>
</dbReference>